<keyword evidence="2" id="KW-0472">Membrane</keyword>
<dbReference type="AlphaFoldDB" id="D2VLF6"/>
<feature type="compositionally biased region" description="Low complexity" evidence="1">
    <location>
        <begin position="1"/>
        <end position="12"/>
    </location>
</feature>
<dbReference type="GeneID" id="8851941"/>
<keyword evidence="4" id="KW-1185">Reference proteome</keyword>
<keyword evidence="2" id="KW-1133">Transmembrane helix</keyword>
<sequence length="162" mass="17921">MQATSPTSPNTTTEEDFEDNDSIVAEDEENDKQMRNVVSYGVGETQVSFTQNPLSDTFSYYEPGEHANTKQGSENVCRGAVIRSWFQKLREKDLIIPSMTTITLLLIMACLIVIVVAVTAPFKDITTVNVVDIMSYRSSLLAAHVSMKGFTIQFIPISSTIS</sequence>
<feature type="transmembrane region" description="Helical" evidence="2">
    <location>
        <begin position="94"/>
        <end position="118"/>
    </location>
</feature>
<dbReference type="Proteomes" id="UP000006671">
    <property type="component" value="Unassembled WGS sequence"/>
</dbReference>
<proteinExistence type="predicted"/>
<evidence type="ECO:0000256" key="1">
    <source>
        <dbReference type="SAM" id="MobiDB-lite"/>
    </source>
</evidence>
<dbReference type="KEGG" id="ngr:NAEGRDRAFT_69762"/>
<organism evidence="4">
    <name type="scientific">Naegleria gruberi</name>
    <name type="common">Amoeba</name>
    <dbReference type="NCBI Taxonomy" id="5762"/>
    <lineage>
        <taxon>Eukaryota</taxon>
        <taxon>Discoba</taxon>
        <taxon>Heterolobosea</taxon>
        <taxon>Tetramitia</taxon>
        <taxon>Eutetramitia</taxon>
        <taxon>Vahlkampfiidae</taxon>
        <taxon>Naegleria</taxon>
    </lineage>
</organism>
<reference evidence="3 4" key="1">
    <citation type="journal article" date="2010" name="Cell">
        <title>The genome of Naegleria gruberi illuminates early eukaryotic versatility.</title>
        <authorList>
            <person name="Fritz-Laylin L.K."/>
            <person name="Prochnik S.E."/>
            <person name="Ginger M.L."/>
            <person name="Dacks J.B."/>
            <person name="Carpenter M.L."/>
            <person name="Field M.C."/>
            <person name="Kuo A."/>
            <person name="Paredez A."/>
            <person name="Chapman J."/>
            <person name="Pham J."/>
            <person name="Shu S."/>
            <person name="Neupane R."/>
            <person name="Cipriano M."/>
            <person name="Mancuso J."/>
            <person name="Tu H."/>
            <person name="Salamov A."/>
            <person name="Lindquist E."/>
            <person name="Shapiro H."/>
            <person name="Lucas S."/>
            <person name="Grigoriev I.V."/>
            <person name="Cande W.Z."/>
            <person name="Fulton C."/>
            <person name="Rokhsar D.S."/>
            <person name="Dawson S.C."/>
        </authorList>
    </citation>
    <scope>NUCLEOTIDE SEQUENCE [LARGE SCALE GENOMIC DNA]</scope>
    <source>
        <strain evidence="3 4">NEG-M</strain>
    </source>
</reference>
<dbReference type="RefSeq" id="XP_002675047.1">
    <property type="nucleotide sequence ID" value="XM_002675001.1"/>
</dbReference>
<gene>
    <name evidence="3" type="ORF">NAEGRDRAFT_69762</name>
</gene>
<accession>D2VLF6</accession>
<dbReference type="EMBL" id="GG738880">
    <property type="protein sequence ID" value="EFC42303.1"/>
    <property type="molecule type" value="Genomic_DNA"/>
</dbReference>
<keyword evidence="2" id="KW-0812">Transmembrane</keyword>
<evidence type="ECO:0000313" key="3">
    <source>
        <dbReference type="EMBL" id="EFC42303.1"/>
    </source>
</evidence>
<dbReference type="VEuPathDB" id="AmoebaDB:NAEGRDRAFT_69762"/>
<name>D2VLF6_NAEGR</name>
<evidence type="ECO:0000313" key="4">
    <source>
        <dbReference type="Proteomes" id="UP000006671"/>
    </source>
</evidence>
<evidence type="ECO:0000256" key="2">
    <source>
        <dbReference type="SAM" id="Phobius"/>
    </source>
</evidence>
<dbReference type="InParanoid" id="D2VLF6"/>
<protein>
    <submittedName>
        <fullName evidence="3">Predicted protein</fullName>
    </submittedName>
</protein>
<feature type="compositionally biased region" description="Acidic residues" evidence="1">
    <location>
        <begin position="13"/>
        <end position="30"/>
    </location>
</feature>
<feature type="region of interest" description="Disordered" evidence="1">
    <location>
        <begin position="1"/>
        <end position="30"/>
    </location>
</feature>